<dbReference type="EMBL" id="AP014685">
    <property type="protein sequence ID" value="BAR57300.1"/>
    <property type="molecule type" value="Genomic_DNA"/>
</dbReference>
<name>A0A0E3VUF1_9BRAD</name>
<sequence>MIETEPGKKLPDHVRWAVREGWLKKDIPDRTHLRRIGLIRQRLAAEDAARLAAMGANVVPFKPRRKPQKRAK</sequence>
<reference evidence="1 2" key="1">
    <citation type="submission" date="2014-11" db="EMBL/GenBank/DDBJ databases">
        <title>Symbiosis island explosion on the genome of extra-slow-growing strains of soybean bradyrhizobia with massive insertion sequences.</title>
        <authorList>
            <person name="Iida T."/>
            <person name="Minamisawa K."/>
        </authorList>
    </citation>
    <scope>NUCLEOTIDE SEQUENCE [LARGE SCALE GENOMIC DNA]</scope>
    <source>
        <strain evidence="1 2">NK6</strain>
    </source>
</reference>
<proteinExistence type="predicted"/>
<evidence type="ECO:0000313" key="2">
    <source>
        <dbReference type="Proteomes" id="UP000063308"/>
    </source>
</evidence>
<evidence type="ECO:0000313" key="1">
    <source>
        <dbReference type="EMBL" id="BAR57300.1"/>
    </source>
</evidence>
<dbReference type="Proteomes" id="UP000063308">
    <property type="component" value="Chromosome"/>
</dbReference>
<gene>
    <name evidence="1" type="ORF">NK6_4131</name>
</gene>
<organism evidence="1 2">
    <name type="scientific">Bradyrhizobium diazoefficiens</name>
    <dbReference type="NCBI Taxonomy" id="1355477"/>
    <lineage>
        <taxon>Bacteria</taxon>
        <taxon>Pseudomonadati</taxon>
        <taxon>Pseudomonadota</taxon>
        <taxon>Alphaproteobacteria</taxon>
        <taxon>Hyphomicrobiales</taxon>
        <taxon>Nitrobacteraceae</taxon>
        <taxon>Bradyrhizobium</taxon>
    </lineage>
</organism>
<dbReference type="AlphaFoldDB" id="A0A0E3VUF1"/>
<accession>A0A0E3VUF1</accession>
<protein>
    <submittedName>
        <fullName evidence="1">Uncharacterized protein</fullName>
    </submittedName>
</protein>